<keyword evidence="13" id="KW-1185">Reference proteome</keyword>
<gene>
    <name evidence="12" type="ORF">RHSIM_Rhsim07G0099100</name>
</gene>
<feature type="compositionally biased region" description="Basic and acidic residues" evidence="10">
    <location>
        <begin position="605"/>
        <end position="617"/>
    </location>
</feature>
<dbReference type="InterPro" id="IPR038665">
    <property type="entry name" value="Voltage-dep_anion_channel_sf"/>
</dbReference>
<comment type="caution">
    <text evidence="12">The sequence shown here is derived from an EMBL/GenBank/DDBJ whole genome shotgun (WGS) entry which is preliminary data.</text>
</comment>
<feature type="transmembrane region" description="Helical" evidence="11">
    <location>
        <begin position="442"/>
        <end position="461"/>
    </location>
</feature>
<feature type="compositionally biased region" description="Basic and acidic residues" evidence="10">
    <location>
        <begin position="1"/>
        <end position="25"/>
    </location>
</feature>
<keyword evidence="9 11" id="KW-0472">Membrane</keyword>
<feature type="transmembrane region" description="Helical" evidence="11">
    <location>
        <begin position="529"/>
        <end position="553"/>
    </location>
</feature>
<evidence type="ECO:0000256" key="10">
    <source>
        <dbReference type="SAM" id="MobiDB-lite"/>
    </source>
</evidence>
<keyword evidence="5" id="KW-1003">Cell membrane</keyword>
<evidence type="ECO:0000256" key="7">
    <source>
        <dbReference type="ARBA" id="ARBA00022989"/>
    </source>
</evidence>
<protein>
    <recommendedName>
        <fullName evidence="14">Guard cell S-type anion channel SLAC1</fullName>
    </recommendedName>
</protein>
<dbReference type="GO" id="GO:0005886">
    <property type="term" value="C:plasma membrane"/>
    <property type="evidence" value="ECO:0007669"/>
    <property type="project" value="UniProtKB-SubCell"/>
</dbReference>
<dbReference type="Pfam" id="PF03595">
    <property type="entry name" value="SLAC1"/>
    <property type="match status" value="1"/>
</dbReference>
<dbReference type="InterPro" id="IPR004695">
    <property type="entry name" value="SLAC1/Mae1/Ssu1/TehA"/>
</dbReference>
<dbReference type="EMBL" id="WJXA01000007">
    <property type="protein sequence ID" value="KAF7138790.1"/>
    <property type="molecule type" value="Genomic_DNA"/>
</dbReference>
<evidence type="ECO:0000256" key="9">
    <source>
        <dbReference type="ARBA" id="ARBA00023136"/>
    </source>
</evidence>
<evidence type="ECO:0000313" key="13">
    <source>
        <dbReference type="Proteomes" id="UP000626092"/>
    </source>
</evidence>
<accession>A0A834GQV9</accession>
<dbReference type="CDD" id="cd09323">
    <property type="entry name" value="TDT_SLAC1_like"/>
    <property type="match status" value="1"/>
</dbReference>
<evidence type="ECO:0008006" key="14">
    <source>
        <dbReference type="Google" id="ProtNLM"/>
    </source>
</evidence>
<feature type="transmembrane region" description="Helical" evidence="11">
    <location>
        <begin position="348"/>
        <end position="366"/>
    </location>
</feature>
<dbReference type="Proteomes" id="UP000626092">
    <property type="component" value="Unassembled WGS sequence"/>
</dbReference>
<sequence>MSPRHDTQAYMLKKKEERGAYEPQRRPIMNKDQLETKMDTRATSPNSLGNHFVDIHEVPEEEEEEEEDEEEEGTRATKMAEKTEKRLTKLTKTCEAKRQQRSTTLSRQVSLETGFSVLNKESKAKNDKRKMLSRSGNSFGGFGSVHRGGTVEGRRGDFSIFRTKSGLLKQNPLLPPKKESGELGGQRNDGFGLGFGGAEDESVNRSVPAGRYFAALRGPELDQVKDYEDILLPKDQPWPFLLRFPIGCFGICLGLSSQAILWHSLSTSPSTQFLHIPPYINLSLWLLALLVLLLVSTTYFLKCIFYFEAVKREYFHPVRVNFFFAPWIVCMFLVIGVPPKICPSAPHPAIWCVFMAPVFFLELKIYGQWLSGGKRRLCKVANPSSHLSVVGNFIGAILAAKVGWVEPAKFLWAVGFAHYLVVFVTLYQRLPTSEALPKELHPVYSMFIAAPSAASVAWEAIYGEFDGLSRTCYFIALFLYVSLVVRINFFWGFRFSVAWWSYTFPMTTASLATIKYADHVPSDITKGLALTLSFMSSAMVCVLLVSTLLHAFVWHTLFPNDLAIAITKRRHGKDQKKPNKRAYDLRRWTKTPLSLVSSLTKHSSGNKDSDEQKEAEN</sequence>
<feature type="transmembrane region" description="Helical" evidence="11">
    <location>
        <begin position="240"/>
        <end position="262"/>
    </location>
</feature>
<evidence type="ECO:0000256" key="8">
    <source>
        <dbReference type="ARBA" id="ARBA00023065"/>
    </source>
</evidence>
<dbReference type="GO" id="GO:0008308">
    <property type="term" value="F:voltage-gated monoatomic anion channel activity"/>
    <property type="evidence" value="ECO:0007669"/>
    <property type="project" value="InterPro"/>
</dbReference>
<feature type="transmembrane region" description="Helical" evidence="11">
    <location>
        <begin position="410"/>
        <end position="430"/>
    </location>
</feature>
<feature type="transmembrane region" description="Helical" evidence="11">
    <location>
        <begin position="318"/>
        <end position="336"/>
    </location>
</feature>
<feature type="compositionally biased region" description="Basic and acidic residues" evidence="10">
    <location>
        <begin position="73"/>
        <end position="98"/>
    </location>
</feature>
<dbReference type="PANTHER" id="PTHR31269">
    <property type="entry name" value="S-TYPE ANION CHANNEL SLAH3"/>
    <property type="match status" value="1"/>
</dbReference>
<proteinExistence type="inferred from homology"/>
<dbReference type="GO" id="GO:0090332">
    <property type="term" value="P:stomatal closure"/>
    <property type="evidence" value="ECO:0007669"/>
    <property type="project" value="TreeGrafter"/>
</dbReference>
<keyword evidence="6 11" id="KW-0812">Transmembrane</keyword>
<dbReference type="InterPro" id="IPR030183">
    <property type="entry name" value="SLAC/SLAH"/>
</dbReference>
<dbReference type="AlphaFoldDB" id="A0A834GQV9"/>
<evidence type="ECO:0000256" key="3">
    <source>
        <dbReference type="ARBA" id="ARBA00007808"/>
    </source>
</evidence>
<feature type="transmembrane region" description="Helical" evidence="11">
    <location>
        <begin position="499"/>
        <end position="517"/>
    </location>
</feature>
<evidence type="ECO:0000256" key="6">
    <source>
        <dbReference type="ARBA" id="ARBA00022692"/>
    </source>
</evidence>
<keyword evidence="4" id="KW-0813">Transport</keyword>
<comment type="subcellular location">
    <subcellularLocation>
        <location evidence="2">Cell membrane</location>
    </subcellularLocation>
    <subcellularLocation>
        <location evidence="1">Endomembrane system</location>
        <topology evidence="1">Multi-pass membrane protein</topology>
    </subcellularLocation>
</comment>
<name>A0A834GQV9_RHOSS</name>
<evidence type="ECO:0000256" key="1">
    <source>
        <dbReference type="ARBA" id="ARBA00004127"/>
    </source>
</evidence>
<dbReference type="GO" id="GO:0012505">
    <property type="term" value="C:endomembrane system"/>
    <property type="evidence" value="ECO:0007669"/>
    <property type="project" value="UniProtKB-SubCell"/>
</dbReference>
<dbReference type="Gene3D" id="1.50.10.150">
    <property type="entry name" value="Voltage-dependent anion channel"/>
    <property type="match status" value="1"/>
</dbReference>
<feature type="compositionally biased region" description="Acidic residues" evidence="10">
    <location>
        <begin position="59"/>
        <end position="72"/>
    </location>
</feature>
<evidence type="ECO:0000256" key="5">
    <source>
        <dbReference type="ARBA" id="ARBA00022475"/>
    </source>
</evidence>
<comment type="similarity">
    <text evidence="3">Belongs to the SLAC1 S-type anion channel family.</text>
</comment>
<dbReference type="PANTHER" id="PTHR31269:SF11">
    <property type="entry name" value="GUARD CELL S-TYPE ANION CHANNEL SLAC1"/>
    <property type="match status" value="1"/>
</dbReference>
<evidence type="ECO:0000313" key="12">
    <source>
        <dbReference type="EMBL" id="KAF7138790.1"/>
    </source>
</evidence>
<dbReference type="OrthoDB" id="1912323at2759"/>
<reference evidence="12" key="1">
    <citation type="submission" date="2019-11" db="EMBL/GenBank/DDBJ databases">
        <authorList>
            <person name="Liu Y."/>
            <person name="Hou J."/>
            <person name="Li T.-Q."/>
            <person name="Guan C.-H."/>
            <person name="Wu X."/>
            <person name="Wu H.-Z."/>
            <person name="Ling F."/>
            <person name="Zhang R."/>
            <person name="Shi X.-G."/>
            <person name="Ren J.-P."/>
            <person name="Chen E.-F."/>
            <person name="Sun J.-M."/>
        </authorList>
    </citation>
    <scope>NUCLEOTIDE SEQUENCE</scope>
    <source>
        <strain evidence="12">Adult_tree_wgs_1</strain>
        <tissue evidence="12">Leaves</tissue>
    </source>
</reference>
<keyword evidence="7 11" id="KW-1133">Transmembrane helix</keyword>
<feature type="region of interest" description="Disordered" evidence="10">
    <location>
        <begin position="596"/>
        <end position="617"/>
    </location>
</feature>
<feature type="transmembrane region" description="Helical" evidence="11">
    <location>
        <begin position="282"/>
        <end position="306"/>
    </location>
</feature>
<feature type="region of interest" description="Disordered" evidence="10">
    <location>
        <begin position="1"/>
        <end position="107"/>
    </location>
</feature>
<organism evidence="12 13">
    <name type="scientific">Rhododendron simsii</name>
    <name type="common">Sims's rhododendron</name>
    <dbReference type="NCBI Taxonomy" id="118357"/>
    <lineage>
        <taxon>Eukaryota</taxon>
        <taxon>Viridiplantae</taxon>
        <taxon>Streptophyta</taxon>
        <taxon>Embryophyta</taxon>
        <taxon>Tracheophyta</taxon>
        <taxon>Spermatophyta</taxon>
        <taxon>Magnoliopsida</taxon>
        <taxon>eudicotyledons</taxon>
        <taxon>Gunneridae</taxon>
        <taxon>Pentapetalae</taxon>
        <taxon>asterids</taxon>
        <taxon>Ericales</taxon>
        <taxon>Ericaceae</taxon>
        <taxon>Ericoideae</taxon>
        <taxon>Rhodoreae</taxon>
        <taxon>Rhododendron</taxon>
    </lineage>
</organism>
<evidence type="ECO:0000256" key="4">
    <source>
        <dbReference type="ARBA" id="ARBA00022448"/>
    </source>
</evidence>
<evidence type="ECO:0000256" key="2">
    <source>
        <dbReference type="ARBA" id="ARBA00004236"/>
    </source>
</evidence>
<feature type="transmembrane region" description="Helical" evidence="11">
    <location>
        <begin position="473"/>
        <end position="493"/>
    </location>
</feature>
<keyword evidence="8" id="KW-0406">Ion transport</keyword>
<dbReference type="GO" id="GO:0006873">
    <property type="term" value="P:intracellular monoatomic ion homeostasis"/>
    <property type="evidence" value="ECO:0007669"/>
    <property type="project" value="InterPro"/>
</dbReference>
<evidence type="ECO:0000256" key="11">
    <source>
        <dbReference type="SAM" id="Phobius"/>
    </source>
</evidence>